<dbReference type="AlphaFoldDB" id="M5RU59"/>
<feature type="domain" description="RapA2 cadherin-like" evidence="1">
    <location>
        <begin position="189"/>
        <end position="283"/>
    </location>
</feature>
<dbReference type="InterPro" id="IPR040853">
    <property type="entry name" value="RapA2_cadherin-like"/>
</dbReference>
<dbReference type="InterPro" id="IPR013783">
    <property type="entry name" value="Ig-like_fold"/>
</dbReference>
<name>M5RU59_9BACT</name>
<gene>
    <name evidence="2" type="ORF">RMSM_00258</name>
</gene>
<reference evidence="2 3" key="1">
    <citation type="journal article" date="2013" name="Mar. Genomics">
        <title>Expression of sulfatases in Rhodopirellula baltica and the diversity of sulfatases in the genus Rhodopirellula.</title>
        <authorList>
            <person name="Wegner C.E."/>
            <person name="Richter-Heitmann T."/>
            <person name="Klindworth A."/>
            <person name="Klockow C."/>
            <person name="Richter M."/>
            <person name="Achstetter T."/>
            <person name="Glockner F.O."/>
            <person name="Harder J."/>
        </authorList>
    </citation>
    <scope>NUCLEOTIDE SEQUENCE [LARGE SCALE GENOMIC DNA]</scope>
    <source>
        <strain evidence="2 3">SM1</strain>
    </source>
</reference>
<feature type="non-terminal residue" evidence="2">
    <location>
        <position position="299"/>
    </location>
</feature>
<dbReference type="InterPro" id="IPR010221">
    <property type="entry name" value="VCBS_dom"/>
</dbReference>
<dbReference type="RefSeq" id="WP_008690287.1">
    <property type="nucleotide sequence ID" value="NZ_ANOG01000035.1"/>
</dbReference>
<evidence type="ECO:0000313" key="2">
    <source>
        <dbReference type="EMBL" id="EMI22815.1"/>
    </source>
</evidence>
<dbReference type="Gene3D" id="2.60.40.10">
    <property type="entry name" value="Immunoglobulins"/>
    <property type="match status" value="3"/>
</dbReference>
<accession>M5RU59</accession>
<organism evidence="2 3">
    <name type="scientific">Rhodopirellula maiorica SM1</name>
    <dbReference type="NCBI Taxonomy" id="1265738"/>
    <lineage>
        <taxon>Bacteria</taxon>
        <taxon>Pseudomonadati</taxon>
        <taxon>Planctomycetota</taxon>
        <taxon>Planctomycetia</taxon>
        <taxon>Pirellulales</taxon>
        <taxon>Pirellulaceae</taxon>
        <taxon>Novipirellula</taxon>
    </lineage>
</organism>
<proteinExistence type="predicted"/>
<feature type="domain" description="RapA2 cadherin-like" evidence="1">
    <location>
        <begin position="59"/>
        <end position="151"/>
    </location>
</feature>
<sequence>MASGVTGTYGEITINSDGSYSYVVDNNNAAVQALRTSGDTLSDVFTYTMVDTDGLDSTAEITVTIQGQNDNPVATADTPTAVEAGGLANGTAGTDPTGNVLSNDTDVDAGDFQTVAGVAAGVQASASGSVGTSVTGSYGSATINSDGSYTYFVDNDNAAVQALRNSGQTLDDVFTYTITDTAGATATTQITITIQGQNDTPTAVADTDVAVEAGGSANGTAGVNPTGNVLDNDTDVDSVGNGETKNVSGVTAGVAGSASGSVATSVAGSYGAITINADGSYSYIVDNNNAAVQALRNSG</sequence>
<dbReference type="EMBL" id="ANOG01000035">
    <property type="protein sequence ID" value="EMI22815.1"/>
    <property type="molecule type" value="Genomic_DNA"/>
</dbReference>
<dbReference type="NCBIfam" id="TIGR01965">
    <property type="entry name" value="VCBS_repeat"/>
    <property type="match status" value="3"/>
</dbReference>
<comment type="caution">
    <text evidence="2">The sequence shown here is derived from an EMBL/GenBank/DDBJ whole genome shotgun (WGS) entry which is preliminary data.</text>
</comment>
<evidence type="ECO:0000259" key="1">
    <source>
        <dbReference type="Pfam" id="PF17803"/>
    </source>
</evidence>
<keyword evidence="3" id="KW-1185">Reference proteome</keyword>
<protein>
    <submittedName>
        <fullName evidence="2">Outer membrane adhesin like protein</fullName>
    </submittedName>
</protein>
<evidence type="ECO:0000313" key="3">
    <source>
        <dbReference type="Proteomes" id="UP000011991"/>
    </source>
</evidence>
<dbReference type="Pfam" id="PF17803">
    <property type="entry name" value="Cadherin_4"/>
    <property type="match status" value="2"/>
</dbReference>
<dbReference type="Proteomes" id="UP000011991">
    <property type="component" value="Unassembled WGS sequence"/>
</dbReference>